<feature type="region of interest" description="Disordered" evidence="11">
    <location>
        <begin position="21"/>
        <end position="140"/>
    </location>
</feature>
<evidence type="ECO:0000256" key="1">
    <source>
        <dbReference type="ARBA" id="ARBA00004477"/>
    </source>
</evidence>
<keyword evidence="9" id="KW-0333">Golgi apparatus</keyword>
<keyword evidence="7" id="KW-0653">Protein transport</keyword>
<evidence type="ECO:0000256" key="10">
    <source>
        <dbReference type="ARBA" id="ARBA00023136"/>
    </source>
</evidence>
<keyword evidence="10 12" id="KW-0472">Membrane</keyword>
<dbReference type="PANTHER" id="PTHR14083">
    <property type="entry name" value="YIP1 INTERACTING FACTOR HOMOLOG YIF1 PROTEIN"/>
    <property type="match status" value="1"/>
</dbReference>
<keyword evidence="14" id="KW-1185">Reference proteome</keyword>
<evidence type="ECO:0000256" key="12">
    <source>
        <dbReference type="SAM" id="Phobius"/>
    </source>
</evidence>
<keyword evidence="5 12" id="KW-0812">Transmembrane</keyword>
<dbReference type="Pfam" id="PF03878">
    <property type="entry name" value="YIF1"/>
    <property type="match status" value="1"/>
</dbReference>
<feature type="compositionally biased region" description="Low complexity" evidence="11">
    <location>
        <begin position="108"/>
        <end position="124"/>
    </location>
</feature>
<evidence type="ECO:0000256" key="6">
    <source>
        <dbReference type="ARBA" id="ARBA00022824"/>
    </source>
</evidence>
<dbReference type="InterPro" id="IPR005578">
    <property type="entry name" value="Yif1_fam"/>
</dbReference>
<feature type="transmembrane region" description="Helical" evidence="12">
    <location>
        <begin position="246"/>
        <end position="266"/>
    </location>
</feature>
<evidence type="ECO:0000256" key="4">
    <source>
        <dbReference type="ARBA" id="ARBA00022448"/>
    </source>
</evidence>
<feature type="compositionally biased region" description="Low complexity" evidence="11">
    <location>
        <begin position="36"/>
        <end position="86"/>
    </location>
</feature>
<evidence type="ECO:0000256" key="9">
    <source>
        <dbReference type="ARBA" id="ARBA00023034"/>
    </source>
</evidence>
<comment type="subcellular location">
    <subcellularLocation>
        <location evidence="1">Endoplasmic reticulum membrane</location>
        <topology evidence="1">Multi-pass membrane protein</topology>
    </subcellularLocation>
    <subcellularLocation>
        <location evidence="2">Golgi apparatus membrane</location>
        <topology evidence="2">Multi-pass membrane protein</topology>
    </subcellularLocation>
</comment>
<comment type="similarity">
    <text evidence="3">Belongs to the YIF1 family.</text>
</comment>
<dbReference type="EMBL" id="CP126218">
    <property type="protein sequence ID" value="WIA19798.1"/>
    <property type="molecule type" value="Genomic_DNA"/>
</dbReference>
<gene>
    <name evidence="13" type="ORF">OEZ85_005709</name>
</gene>
<evidence type="ECO:0000256" key="11">
    <source>
        <dbReference type="SAM" id="MobiDB-lite"/>
    </source>
</evidence>
<evidence type="ECO:0000256" key="5">
    <source>
        <dbReference type="ARBA" id="ARBA00022692"/>
    </source>
</evidence>
<feature type="transmembrane region" description="Helical" evidence="12">
    <location>
        <begin position="334"/>
        <end position="352"/>
    </location>
</feature>
<proteinExistence type="inferred from homology"/>
<dbReference type="PANTHER" id="PTHR14083:SF0">
    <property type="entry name" value="YIP1D-INTERACTING FACTOR 1, ISOFORM C"/>
    <property type="match status" value="1"/>
</dbReference>
<evidence type="ECO:0000256" key="7">
    <source>
        <dbReference type="ARBA" id="ARBA00022927"/>
    </source>
</evidence>
<protein>
    <submittedName>
        <fullName evidence="13">Uncharacterized protein</fullName>
    </submittedName>
</protein>
<feature type="compositionally biased region" description="Pro residues" evidence="11">
    <location>
        <begin position="26"/>
        <end position="35"/>
    </location>
</feature>
<keyword evidence="6" id="KW-0256">Endoplasmic reticulum</keyword>
<organism evidence="13 14">
    <name type="scientific">Tetradesmus obliquus</name>
    <name type="common">Green alga</name>
    <name type="synonym">Acutodesmus obliquus</name>
    <dbReference type="NCBI Taxonomy" id="3088"/>
    <lineage>
        <taxon>Eukaryota</taxon>
        <taxon>Viridiplantae</taxon>
        <taxon>Chlorophyta</taxon>
        <taxon>core chlorophytes</taxon>
        <taxon>Chlorophyceae</taxon>
        <taxon>CS clade</taxon>
        <taxon>Sphaeropleales</taxon>
        <taxon>Scenedesmaceae</taxon>
        <taxon>Tetradesmus</taxon>
    </lineage>
</organism>
<evidence type="ECO:0000256" key="2">
    <source>
        <dbReference type="ARBA" id="ARBA00004653"/>
    </source>
</evidence>
<feature type="transmembrane region" description="Helical" evidence="12">
    <location>
        <begin position="373"/>
        <end position="393"/>
    </location>
</feature>
<keyword evidence="4" id="KW-0813">Transport</keyword>
<evidence type="ECO:0000256" key="8">
    <source>
        <dbReference type="ARBA" id="ARBA00022989"/>
    </source>
</evidence>
<dbReference type="Proteomes" id="UP001244341">
    <property type="component" value="Chromosome 11b"/>
</dbReference>
<evidence type="ECO:0000313" key="14">
    <source>
        <dbReference type="Proteomes" id="UP001244341"/>
    </source>
</evidence>
<evidence type="ECO:0000256" key="3">
    <source>
        <dbReference type="ARBA" id="ARBA00009727"/>
    </source>
</evidence>
<accession>A0ABY8UE73</accession>
<reference evidence="13 14" key="1">
    <citation type="submission" date="2023-05" db="EMBL/GenBank/DDBJ databases">
        <title>A 100% complete, gapless, phased diploid assembly of the Scenedesmus obliquus UTEX 3031 genome.</title>
        <authorList>
            <person name="Biondi T.C."/>
            <person name="Hanschen E.R."/>
            <person name="Kwon T."/>
            <person name="Eng W."/>
            <person name="Kruse C.P.S."/>
            <person name="Koehler S.I."/>
            <person name="Kunde Y."/>
            <person name="Gleasner C.D."/>
            <person name="You Mak K.T."/>
            <person name="Polle J."/>
            <person name="Hovde B.T."/>
            <person name="Starkenburg S.R."/>
        </authorList>
    </citation>
    <scope>NUCLEOTIDE SEQUENCE [LARGE SCALE GENOMIC DNA]</scope>
    <source>
        <strain evidence="13 14">DOE0152z</strain>
    </source>
</reference>
<keyword evidence="8 12" id="KW-1133">Transmembrane helix</keyword>
<evidence type="ECO:0000313" key="13">
    <source>
        <dbReference type="EMBL" id="WIA19798.1"/>
    </source>
</evidence>
<feature type="transmembrane region" description="Helical" evidence="12">
    <location>
        <begin position="278"/>
        <end position="297"/>
    </location>
</feature>
<sequence length="396" mass="43583">MHVHPALADHQAEVCNSFDTMQPPYNYGPPPPQGVPPYNYGAPMGPPSQGRQQQGQPGVGQPSSYPGYIQQQPYQQMPGQQQAQMPHVSSFPGPMMSGPYSPQQQGFVPSQPAQYSAQQQYVPPSYTPQAPPSTGMPQMPMQMPAAPAMAGSGFMSNLNPLSLMTGAGLLAAPQHYMQERVSWIKTNMTGGTMSALFNISNSYVANKLLMLLVPFLGKWTYARMHEQIAGGQRYRPPAVDVNAPDLFIPLMGLWAYALLSCTVLAFKHTFKPEAMSATLYSACFAWGVHWVVARLLLKGLNVPSVPWAELLAYTGYPFVMISITTVAGFLAGKWGYYALGAYGSLAMAIFMVKTMKRVIFQETRTYGTDMRMANYLLLALAIFQFPFAFWLAYRPV</sequence>
<name>A0ABY8UE73_TETOB</name>